<evidence type="ECO:0000313" key="1">
    <source>
        <dbReference type="EnsemblPlants" id="OB02G24540.1"/>
    </source>
</evidence>
<organism evidence="1">
    <name type="scientific">Oryza brachyantha</name>
    <name type="common">malo sina</name>
    <dbReference type="NCBI Taxonomy" id="4533"/>
    <lineage>
        <taxon>Eukaryota</taxon>
        <taxon>Viridiplantae</taxon>
        <taxon>Streptophyta</taxon>
        <taxon>Embryophyta</taxon>
        <taxon>Tracheophyta</taxon>
        <taxon>Spermatophyta</taxon>
        <taxon>Magnoliopsida</taxon>
        <taxon>Liliopsida</taxon>
        <taxon>Poales</taxon>
        <taxon>Poaceae</taxon>
        <taxon>BOP clade</taxon>
        <taxon>Oryzoideae</taxon>
        <taxon>Oryzeae</taxon>
        <taxon>Oryzinae</taxon>
        <taxon>Oryza</taxon>
    </lineage>
</organism>
<sequence length="93" mass="11097">MEEEEEIKERAATSRGMGERYEALKELGPGNFGVARLVRDTERGKKIDENVQREIINYRSLRHPNIIRFREEIHVFSSHQWFDSFTDHLLDCY</sequence>
<dbReference type="EnsemblPlants" id="OB02G24540.1">
    <property type="protein sequence ID" value="OB02G24540.1"/>
    <property type="gene ID" value="OB02G24540"/>
</dbReference>
<dbReference type="HOGENOM" id="CLU_186360_0_0_1"/>
<evidence type="ECO:0008006" key="3">
    <source>
        <dbReference type="Google" id="ProtNLM"/>
    </source>
</evidence>
<dbReference type="Gramene" id="OB02G24540.1">
    <property type="protein sequence ID" value="OB02G24540.1"/>
    <property type="gene ID" value="OB02G24540"/>
</dbReference>
<dbReference type="Gene3D" id="3.30.200.20">
    <property type="entry name" value="Phosphorylase Kinase, domain 1"/>
    <property type="match status" value="1"/>
</dbReference>
<dbReference type="Proteomes" id="UP000006038">
    <property type="component" value="Unassembled WGS sequence"/>
</dbReference>
<reference evidence="1" key="1">
    <citation type="submission" date="2013-04" db="UniProtKB">
        <authorList>
            <consortium name="EnsemblPlants"/>
        </authorList>
    </citation>
    <scope>IDENTIFICATION</scope>
</reference>
<keyword evidence="2" id="KW-1185">Reference proteome</keyword>
<dbReference type="STRING" id="4533.J3LCT7"/>
<protein>
    <recommendedName>
        <fullName evidence="3">Protein kinase domain-containing protein</fullName>
    </recommendedName>
</protein>
<proteinExistence type="predicted"/>
<dbReference type="InterPro" id="IPR011009">
    <property type="entry name" value="Kinase-like_dom_sf"/>
</dbReference>
<name>J3LCT7_ORYBR</name>
<accession>J3LCT7</accession>
<evidence type="ECO:0000313" key="2">
    <source>
        <dbReference type="Proteomes" id="UP000006038"/>
    </source>
</evidence>
<dbReference type="SUPFAM" id="SSF56112">
    <property type="entry name" value="Protein kinase-like (PK-like)"/>
    <property type="match status" value="1"/>
</dbReference>
<dbReference type="AlphaFoldDB" id="J3LCT7"/>
<dbReference type="eggNOG" id="KOG0583">
    <property type="taxonomic scope" value="Eukaryota"/>
</dbReference>